<sequence length="115" mass="12242">MLSGKLAVYFHGAKAGRKAELLKSSPRVCVEADLCHGFPANGRGGYTCDYESAIGYGTVEELQGEEAEKGIRLLLEHCGIQAEACPAEAMAITAVHRVVLNEIAGKRRNLGDPNA</sequence>
<dbReference type="InterPro" id="IPR024747">
    <property type="entry name" value="Pyridox_Oxase-rel"/>
</dbReference>
<dbReference type="PANTHER" id="PTHR34071">
    <property type="entry name" value="5-NITROIMIDAZOLE ANTIBIOTICS RESISTANCE PROTEIN, NIMA-FAMILY-RELATED PROTEIN-RELATED"/>
    <property type="match status" value="1"/>
</dbReference>
<comment type="caution">
    <text evidence="1">The sequence shown here is derived from an EMBL/GenBank/DDBJ whole genome shotgun (WGS) entry which is preliminary data.</text>
</comment>
<dbReference type="EMBL" id="VSSQ01012383">
    <property type="protein sequence ID" value="MPM49104.1"/>
    <property type="molecule type" value="Genomic_DNA"/>
</dbReference>
<reference evidence="1" key="1">
    <citation type="submission" date="2019-08" db="EMBL/GenBank/DDBJ databases">
        <authorList>
            <person name="Kucharzyk K."/>
            <person name="Murdoch R.W."/>
            <person name="Higgins S."/>
            <person name="Loffler F."/>
        </authorList>
    </citation>
    <scope>NUCLEOTIDE SEQUENCE</scope>
</reference>
<dbReference type="AlphaFoldDB" id="A0A645AHH7"/>
<protein>
    <submittedName>
        <fullName evidence="1">Uncharacterized protein</fullName>
    </submittedName>
</protein>
<dbReference type="Gene3D" id="2.30.110.10">
    <property type="entry name" value="Electron Transport, Fmn-binding Protein, Chain A"/>
    <property type="match status" value="1"/>
</dbReference>
<organism evidence="1">
    <name type="scientific">bioreactor metagenome</name>
    <dbReference type="NCBI Taxonomy" id="1076179"/>
    <lineage>
        <taxon>unclassified sequences</taxon>
        <taxon>metagenomes</taxon>
        <taxon>ecological metagenomes</taxon>
    </lineage>
</organism>
<name>A0A645AHH7_9ZZZZ</name>
<dbReference type="PANTHER" id="PTHR34071:SF2">
    <property type="entry name" value="FLAVIN-NUCLEOTIDE-BINDING PROTEIN"/>
    <property type="match status" value="1"/>
</dbReference>
<dbReference type="SUPFAM" id="SSF50475">
    <property type="entry name" value="FMN-binding split barrel"/>
    <property type="match status" value="1"/>
</dbReference>
<gene>
    <name evidence="1" type="ORF">SDC9_95832</name>
</gene>
<proteinExistence type="predicted"/>
<dbReference type="InterPro" id="IPR012349">
    <property type="entry name" value="Split_barrel_FMN-bd"/>
</dbReference>
<accession>A0A645AHH7</accession>
<dbReference type="Pfam" id="PF12900">
    <property type="entry name" value="Pyridox_ox_2"/>
    <property type="match status" value="1"/>
</dbReference>
<evidence type="ECO:0000313" key="1">
    <source>
        <dbReference type="EMBL" id="MPM49104.1"/>
    </source>
</evidence>